<dbReference type="Pfam" id="PF16976">
    <property type="entry name" value="RcpC"/>
    <property type="match status" value="1"/>
</dbReference>
<evidence type="ECO:0000256" key="1">
    <source>
        <dbReference type="SAM" id="Phobius"/>
    </source>
</evidence>
<dbReference type="Gene3D" id="3.90.1210.10">
    <property type="entry name" value="Antifreeze-like/N-acetylneuraminic acid synthase C-terminal domain"/>
    <property type="match status" value="1"/>
</dbReference>
<proteinExistence type="predicted"/>
<keyword evidence="1" id="KW-1133">Transmembrane helix</keyword>
<keyword evidence="1" id="KW-0812">Transmembrane</keyword>
<dbReference type="RefSeq" id="WP_154502810.1">
    <property type="nucleotide sequence ID" value="NZ_VUMN01000003.1"/>
</dbReference>
<comment type="caution">
    <text evidence="4">The sequence shown here is derived from an EMBL/GenBank/DDBJ whole genome shotgun (WGS) entry which is preliminary data.</text>
</comment>
<sequence length="254" mass="27952">MNKEITLKILGIAVSGFVLVILFFAAVELRSEQMLKLTKTYIAARDIPPRTRISEEDLIEAEIAGDYLLDQAVCDKDQIIGKYTEIQGMIPAGSVFYRSMLKDLKDLPDYPTAQLRKGQSAYSLETDLARLGGTVVPGQRVDLFATILNRDSSTITGCLFQNVRVIAIKDHNGFDLDDPSGTGTPYLAILAVRSEDMEVLSACDEAGEIRLFSSSRSYDSASEASLVTDSPIYTYLRTQNGLNRDVFSTPEADT</sequence>
<dbReference type="InterPro" id="IPR031571">
    <property type="entry name" value="RcpC_dom"/>
</dbReference>
<feature type="domain" description="Flp pilus assembly protein RcpC/CpaB" evidence="3">
    <location>
        <begin position="113"/>
        <end position="211"/>
    </location>
</feature>
<keyword evidence="1" id="KW-0472">Membrane</keyword>
<dbReference type="EMBL" id="VUMN01000003">
    <property type="protein sequence ID" value="MSS57763.1"/>
    <property type="molecule type" value="Genomic_DNA"/>
</dbReference>
<dbReference type="Pfam" id="PF08666">
    <property type="entry name" value="SAF"/>
    <property type="match status" value="1"/>
</dbReference>
<feature type="domain" description="SAF" evidence="2">
    <location>
        <begin position="41"/>
        <end position="101"/>
    </location>
</feature>
<organism evidence="4 5">
    <name type="scientific">Stecheria intestinalis</name>
    <dbReference type="NCBI Taxonomy" id="2606630"/>
    <lineage>
        <taxon>Bacteria</taxon>
        <taxon>Bacillati</taxon>
        <taxon>Bacillota</taxon>
        <taxon>Erysipelotrichia</taxon>
        <taxon>Erysipelotrichales</taxon>
        <taxon>Erysipelotrichaceae</taxon>
        <taxon>Stecheria</taxon>
    </lineage>
</organism>
<keyword evidence="5" id="KW-1185">Reference proteome</keyword>
<dbReference type="InterPro" id="IPR013974">
    <property type="entry name" value="SAF"/>
</dbReference>
<protein>
    <submittedName>
        <fullName evidence="4">Flp pilus assembly protein CpaB</fullName>
    </submittedName>
</protein>
<dbReference type="AlphaFoldDB" id="A0A7X2NQW2"/>
<evidence type="ECO:0000259" key="3">
    <source>
        <dbReference type="Pfam" id="PF16976"/>
    </source>
</evidence>
<name>A0A7X2NQW2_9FIRM</name>
<reference evidence="4 5" key="1">
    <citation type="submission" date="2019-08" db="EMBL/GenBank/DDBJ databases">
        <title>In-depth cultivation of the pig gut microbiome towards novel bacterial diversity and tailored functional studies.</title>
        <authorList>
            <person name="Wylensek D."/>
            <person name="Hitch T.C.A."/>
            <person name="Clavel T."/>
        </authorList>
    </citation>
    <scope>NUCLEOTIDE SEQUENCE [LARGE SCALE GENOMIC DNA]</scope>
    <source>
        <strain evidence="4 5">Oil+RF-744-GAM-WT-6</strain>
    </source>
</reference>
<evidence type="ECO:0000313" key="4">
    <source>
        <dbReference type="EMBL" id="MSS57763.1"/>
    </source>
</evidence>
<evidence type="ECO:0000313" key="5">
    <source>
        <dbReference type="Proteomes" id="UP000461880"/>
    </source>
</evidence>
<dbReference type="Proteomes" id="UP000461880">
    <property type="component" value="Unassembled WGS sequence"/>
</dbReference>
<evidence type="ECO:0000259" key="2">
    <source>
        <dbReference type="Pfam" id="PF08666"/>
    </source>
</evidence>
<accession>A0A7X2NQW2</accession>
<feature type="transmembrane region" description="Helical" evidence="1">
    <location>
        <begin position="6"/>
        <end position="27"/>
    </location>
</feature>
<gene>
    <name evidence="4" type="ORF">FYJ51_02440</name>
</gene>
<dbReference type="CDD" id="cd11614">
    <property type="entry name" value="SAF_CpaB_FlgA_like"/>
    <property type="match status" value="1"/>
</dbReference>